<gene>
    <name evidence="1" type="ORF">BRAD3257_7071</name>
</gene>
<proteinExistence type="predicted"/>
<evidence type="ECO:0000313" key="1">
    <source>
        <dbReference type="EMBL" id="SPP97910.1"/>
    </source>
</evidence>
<reference evidence="1 2" key="1">
    <citation type="submission" date="2018-03" db="EMBL/GenBank/DDBJ databases">
        <authorList>
            <person name="Gully D."/>
        </authorList>
    </citation>
    <scope>NUCLEOTIDE SEQUENCE [LARGE SCALE GENOMIC DNA]</scope>
    <source>
        <strain evidence="1">ORS3257</strain>
    </source>
</reference>
<dbReference type="EMBL" id="LS398110">
    <property type="protein sequence ID" value="SPP97910.1"/>
    <property type="molecule type" value="Genomic_DNA"/>
</dbReference>
<dbReference type="AlphaFoldDB" id="A0A2U3Q952"/>
<organism evidence="1 2">
    <name type="scientific">Bradyrhizobium vignae</name>
    <dbReference type="NCBI Taxonomy" id="1549949"/>
    <lineage>
        <taxon>Bacteria</taxon>
        <taxon>Pseudomonadati</taxon>
        <taxon>Pseudomonadota</taxon>
        <taxon>Alphaproteobacteria</taxon>
        <taxon>Hyphomicrobiales</taxon>
        <taxon>Nitrobacteraceae</taxon>
        <taxon>Bradyrhizobium</taxon>
    </lineage>
</organism>
<dbReference type="Proteomes" id="UP000246085">
    <property type="component" value="Chromosome BRAD3257"/>
</dbReference>
<name>A0A2U3Q952_9BRAD</name>
<dbReference type="KEGG" id="bvz:BRAD3257_7071"/>
<accession>A0A2U3Q952</accession>
<evidence type="ECO:0000313" key="2">
    <source>
        <dbReference type="Proteomes" id="UP000246085"/>
    </source>
</evidence>
<sequence>MSSRLGPMRGVPSVATGRERRDIALTPCWGQRPWRTQAGEVARCDGCLAHHRDTPPVDEYIVGAGLLAHGSLLLSGLPEAAQASVTSLDSGSPLTVAGAAPASSPASLLAPDQVGPENLDDLGYRQDKSSVNLSDYVSSWCCDIRYAKGRASLSLPRWRKALQSAIL</sequence>
<protein>
    <submittedName>
        <fullName evidence="1">Uncharacterized protein</fullName>
    </submittedName>
</protein>